<name>A0AAU7V7J4_9ACTO</name>
<dbReference type="CDD" id="cd00609">
    <property type="entry name" value="AAT_like"/>
    <property type="match status" value="1"/>
</dbReference>
<dbReference type="PRINTS" id="PR00083">
    <property type="entry name" value="HOLDHDRGNASE"/>
</dbReference>
<comment type="catalytic activity">
    <reaction evidence="14">
        <text>L-histidinol phosphate + 2-oxoglutarate = 3-(imidazol-4-yl)-2-oxopropyl phosphate + L-glutamate</text>
        <dbReference type="Rhea" id="RHEA:23744"/>
        <dbReference type="ChEBI" id="CHEBI:16810"/>
        <dbReference type="ChEBI" id="CHEBI:29985"/>
        <dbReference type="ChEBI" id="CHEBI:57766"/>
        <dbReference type="ChEBI" id="CHEBI:57980"/>
        <dbReference type="EC" id="2.6.1.9"/>
    </reaction>
</comment>
<keyword evidence="5 14" id="KW-0032">Aminotransferase</keyword>
<protein>
    <recommendedName>
        <fullName evidence="14 15">Multifunctional fusion protein</fullName>
    </recommendedName>
    <domain>
        <recommendedName>
            <fullName evidence="14">Histidinol-phosphate aminotransferase</fullName>
            <ecNumber evidence="14">2.6.1.9</ecNumber>
        </recommendedName>
        <alternativeName>
            <fullName evidence="14">Imidazole acetol-phosphate transaminase</fullName>
        </alternativeName>
    </domain>
    <domain>
        <recommendedName>
            <fullName evidence="15">Histidinol dehydrogenase</fullName>
            <shortName evidence="15">HDH</shortName>
            <ecNumber evidence="15">1.1.1.23</ecNumber>
        </recommendedName>
    </domain>
</protein>
<feature type="binding site" evidence="15">
    <location>
        <position position="420"/>
    </location>
    <ligand>
        <name>substrate</name>
    </ligand>
</feature>
<comment type="similarity">
    <text evidence="3 15">Belongs to the histidinol dehydrogenase family.</text>
</comment>
<dbReference type="InterPro" id="IPR016161">
    <property type="entry name" value="Ald_DH/histidinol_DH"/>
</dbReference>
<evidence type="ECO:0000256" key="4">
    <source>
        <dbReference type="ARBA" id="ARBA00011738"/>
    </source>
</evidence>
<dbReference type="PROSITE" id="PS00611">
    <property type="entry name" value="HISOL_DEHYDROGENASE"/>
    <property type="match status" value="1"/>
</dbReference>
<feature type="binding site" evidence="15">
    <location>
        <position position="333"/>
    </location>
    <ligand>
        <name>substrate</name>
    </ligand>
</feature>
<keyword evidence="12 14" id="KW-0368">Histidine biosynthesis</keyword>
<dbReference type="PANTHER" id="PTHR21256:SF2">
    <property type="entry name" value="HISTIDINE BIOSYNTHESIS TRIFUNCTIONAL PROTEIN"/>
    <property type="match status" value="1"/>
</dbReference>
<dbReference type="EC" id="1.1.1.23" evidence="15"/>
<comment type="subunit">
    <text evidence="4 14">Homodimer.</text>
</comment>
<feature type="binding site" evidence="15">
    <location>
        <position position="425"/>
    </location>
    <ligand>
        <name>substrate</name>
    </ligand>
</feature>
<dbReference type="SUPFAM" id="SSF53383">
    <property type="entry name" value="PLP-dependent transferases"/>
    <property type="match status" value="1"/>
</dbReference>
<dbReference type="InterPro" id="IPR004839">
    <property type="entry name" value="Aminotransferase_I/II_large"/>
</dbReference>
<dbReference type="GO" id="GO:0005829">
    <property type="term" value="C:cytosol"/>
    <property type="evidence" value="ECO:0007669"/>
    <property type="project" value="TreeGrafter"/>
</dbReference>
<evidence type="ECO:0000256" key="9">
    <source>
        <dbReference type="ARBA" id="ARBA00022898"/>
    </source>
</evidence>
<keyword evidence="7 15" id="KW-0479">Metal-binding</keyword>
<evidence type="ECO:0000256" key="12">
    <source>
        <dbReference type="ARBA" id="ARBA00023102"/>
    </source>
</evidence>
<dbReference type="KEGG" id="sapp:SAC06_06765"/>
<dbReference type="InterPro" id="IPR001692">
    <property type="entry name" value="Histidinol_DH_CS"/>
</dbReference>
<evidence type="ECO:0000259" key="16">
    <source>
        <dbReference type="Pfam" id="PF00155"/>
    </source>
</evidence>
<feature type="active site" description="Proton acceptor" evidence="15">
    <location>
        <position position="333"/>
    </location>
</feature>
<evidence type="ECO:0000256" key="10">
    <source>
        <dbReference type="ARBA" id="ARBA00023002"/>
    </source>
</evidence>
<dbReference type="GO" id="GO:0008270">
    <property type="term" value="F:zinc ion binding"/>
    <property type="evidence" value="ECO:0007669"/>
    <property type="project" value="UniProtKB-UniRule"/>
</dbReference>
<dbReference type="GO" id="GO:0051287">
    <property type="term" value="F:NAD binding"/>
    <property type="evidence" value="ECO:0007669"/>
    <property type="project" value="InterPro"/>
</dbReference>
<evidence type="ECO:0000256" key="6">
    <source>
        <dbReference type="ARBA" id="ARBA00022679"/>
    </source>
</evidence>
<dbReference type="SUPFAM" id="SSF53720">
    <property type="entry name" value="ALDH-like"/>
    <property type="match status" value="1"/>
</dbReference>
<dbReference type="NCBIfam" id="NF002877">
    <property type="entry name" value="PRK03317.1"/>
    <property type="match status" value="1"/>
</dbReference>
<feature type="binding site" evidence="15">
    <location>
        <position position="263"/>
    </location>
    <ligand>
        <name>substrate</name>
    </ligand>
</feature>
<proteinExistence type="inferred from homology"/>
<feature type="domain" description="Aminotransferase class I/classII large" evidence="16">
    <location>
        <begin position="470"/>
        <end position="814"/>
    </location>
</feature>
<keyword evidence="11 15" id="KW-0520">NAD</keyword>
<comment type="similarity">
    <text evidence="14">Belongs to the class-II pyridoxal-phosphate-dependent aminotransferase family. Histidinol-phosphate aminotransferase subfamily.</text>
</comment>
<dbReference type="FunFam" id="3.40.50.1980:FF:000001">
    <property type="entry name" value="Histidinol dehydrogenase"/>
    <property type="match status" value="1"/>
</dbReference>
<dbReference type="Pfam" id="PF00155">
    <property type="entry name" value="Aminotran_1_2"/>
    <property type="match status" value="1"/>
</dbReference>
<feature type="binding site" evidence="15">
    <location>
        <position position="127"/>
    </location>
    <ligand>
        <name>NAD(+)</name>
        <dbReference type="ChEBI" id="CHEBI:57540"/>
    </ligand>
</feature>
<keyword evidence="9 14" id="KW-0663">Pyridoxal phosphate</keyword>
<dbReference type="CDD" id="cd06572">
    <property type="entry name" value="Histidinol_dh"/>
    <property type="match status" value="1"/>
</dbReference>
<comment type="cofactor">
    <cofactor evidence="15">
        <name>Zn(2+)</name>
        <dbReference type="ChEBI" id="CHEBI:29105"/>
    </cofactor>
    <text evidence="15">Binds 1 zinc ion per subunit.</text>
</comment>
<evidence type="ECO:0000256" key="5">
    <source>
        <dbReference type="ARBA" id="ARBA00022576"/>
    </source>
</evidence>
<dbReference type="GO" id="GO:0004400">
    <property type="term" value="F:histidinol-phosphate transaminase activity"/>
    <property type="evidence" value="ECO:0007669"/>
    <property type="project" value="UniProtKB-UniRule"/>
</dbReference>
<dbReference type="GO" id="GO:0004399">
    <property type="term" value="F:histidinol dehydrogenase activity"/>
    <property type="evidence" value="ECO:0007669"/>
    <property type="project" value="UniProtKB-UniRule"/>
</dbReference>
<dbReference type="GO" id="GO:0000105">
    <property type="term" value="P:L-histidine biosynthetic process"/>
    <property type="evidence" value="ECO:0007669"/>
    <property type="project" value="UniProtKB-UniRule"/>
</dbReference>
<feature type="active site" description="Proton acceptor" evidence="15">
    <location>
        <position position="332"/>
    </location>
</feature>
<comment type="pathway">
    <text evidence="15">Amino-acid biosynthesis; L-histidine biosynthesis; L-histidine from 5-phospho-alpha-D-ribose 1-diphosphate: step 9/9.</text>
</comment>
<evidence type="ECO:0000256" key="3">
    <source>
        <dbReference type="ARBA" id="ARBA00010178"/>
    </source>
</evidence>
<evidence type="ECO:0000256" key="14">
    <source>
        <dbReference type="HAMAP-Rule" id="MF_01023"/>
    </source>
</evidence>
<dbReference type="InterPro" id="IPR005861">
    <property type="entry name" value="HisP_aminotrans"/>
</dbReference>
<evidence type="ECO:0000256" key="11">
    <source>
        <dbReference type="ARBA" id="ARBA00023027"/>
    </source>
</evidence>
<keyword evidence="14" id="KW-0028">Amino-acid biosynthesis</keyword>
<dbReference type="InterPro" id="IPR015421">
    <property type="entry name" value="PyrdxlP-dep_Trfase_major"/>
</dbReference>
<comment type="cofactor">
    <cofactor evidence="1 14">
        <name>pyridoxal 5'-phosphate</name>
        <dbReference type="ChEBI" id="CHEBI:597326"/>
    </cofactor>
</comment>
<dbReference type="HAMAP" id="MF_01023">
    <property type="entry name" value="HisC_aminotrans_2"/>
    <property type="match status" value="1"/>
</dbReference>
<dbReference type="InterPro" id="IPR015422">
    <property type="entry name" value="PyrdxlP-dep_Trfase_small"/>
</dbReference>
<dbReference type="RefSeq" id="WP_350257553.1">
    <property type="nucleotide sequence ID" value="NZ_CP138335.1"/>
</dbReference>
<dbReference type="GO" id="GO:0030170">
    <property type="term" value="F:pyridoxal phosphate binding"/>
    <property type="evidence" value="ECO:0007669"/>
    <property type="project" value="InterPro"/>
</dbReference>
<dbReference type="Gene3D" id="3.40.640.10">
    <property type="entry name" value="Type I PLP-dependent aspartate aminotransferase-like (Major domain)"/>
    <property type="match status" value="1"/>
</dbReference>
<gene>
    <name evidence="14" type="primary">hisC</name>
    <name evidence="15" type="synonym">hisD</name>
    <name evidence="17" type="ORF">SAC06_06765</name>
</gene>
<sequence>MKLIDLRGLDRRVAAATPLPRPEVDINRAVELVHPLLNRVKTEGGAALYDLAERFDGVRPQQLRVPADALARAAEELPADLRAALELAIKHTRRAHEAQLPAPAVTEVIPGGFVRQRWVPLRRVGLYVPGGLAVYPSSVVMNVVTAQVAGVDSVVVASPPQKEFGGLPHPTVLAACALLGVDEVIAAGGSQAVGALAYGFSDGDYRCEPVDKVAGPGNIYVAAAKRVVQEVCGIDAEAGTTEIAILADETPDPRYVAADLISQAEHDPAAASVLVTDSPALAEAVQAALEPLIESTRHRERIRTALGGPQSGIVLVDDLEVGEAVIEAYAPEHLEVLTADARERANRIRHAGAIFVGPFSPVPLGDYLAGSNHVLPTGGTARYAAGLNVTQYLRSVQVIEYDRAALASLARPLSVLAEAENLPAHGLTVRLRGEEPDSAADRPAAPVRLPVRPDLAAVEPYGAPQLEVPVRLNVNENPYRPGPEVVESVTERIRGAMTGLNRYADRDATELRAGLARYLARESGVELAVDQVWAANGSNEIMLQLLSAFGGPGRIALGAAPTYSMYQEYARDTFTDWELLAPPADGGLFPGVQVDRVIEALHRVRPAVFFLPNPNNPTGQMVPLTEIERLLEAARWSGPTVDGEPSATLIVVDEAYAEFRQPSTASALTLLERYPHLVVTRTMSKAFAAAGLRLGYLAADPALVYEIQKVRLPYHLSLLTQAAATAVLEHTDAQLAQVALLRGERERLADWLRRQGYRVAPSEANFLLFGPLEDRESVWQQLVDRGVLIRIVGPAGCLRVTVGTPEENERFRTALVEVTQ</sequence>
<feature type="modified residue" description="N6-(pyridoxal phosphate)lysine" evidence="14">
    <location>
        <position position="685"/>
    </location>
</feature>
<evidence type="ECO:0000256" key="13">
    <source>
        <dbReference type="ARBA" id="ARBA00049489"/>
    </source>
</evidence>
<dbReference type="EC" id="2.6.1.9" evidence="14"/>
<dbReference type="InterPro" id="IPR001917">
    <property type="entry name" value="Aminotrans_II_pyridoxalP_BS"/>
</dbReference>
<evidence type="ECO:0000256" key="2">
    <source>
        <dbReference type="ARBA" id="ARBA00003850"/>
    </source>
</evidence>
<dbReference type="AlphaFoldDB" id="A0AAU7V7J4"/>
<feature type="binding site" evidence="15">
    <location>
        <position position="366"/>
    </location>
    <ligand>
        <name>substrate</name>
    </ligand>
</feature>
<dbReference type="PANTHER" id="PTHR21256">
    <property type="entry name" value="HISTIDINOL DEHYDROGENASE HDH"/>
    <property type="match status" value="1"/>
</dbReference>
<comment type="catalytic activity">
    <reaction evidence="13 15">
        <text>L-histidinol + 2 NAD(+) + H2O = L-histidine + 2 NADH + 3 H(+)</text>
        <dbReference type="Rhea" id="RHEA:20641"/>
        <dbReference type="ChEBI" id="CHEBI:15377"/>
        <dbReference type="ChEBI" id="CHEBI:15378"/>
        <dbReference type="ChEBI" id="CHEBI:57540"/>
        <dbReference type="ChEBI" id="CHEBI:57595"/>
        <dbReference type="ChEBI" id="CHEBI:57699"/>
        <dbReference type="ChEBI" id="CHEBI:57945"/>
        <dbReference type="EC" id="1.1.1.23"/>
    </reaction>
</comment>
<feature type="binding site" evidence="15">
    <location>
        <position position="425"/>
    </location>
    <ligand>
        <name>Zn(2+)</name>
        <dbReference type="ChEBI" id="CHEBI:29105"/>
    </ligand>
</feature>
<dbReference type="EMBL" id="CP138335">
    <property type="protein sequence ID" value="XBW07347.1"/>
    <property type="molecule type" value="Genomic_DNA"/>
</dbReference>
<reference evidence="17" key="1">
    <citation type="submission" date="2023-11" db="EMBL/GenBank/DDBJ databases">
        <title>Scrofimicrobium hongkongense sp. nov., isolated from a patient with peritonitis.</title>
        <authorList>
            <person name="Lao H.Y."/>
            <person name="Wong A.Y.P."/>
            <person name="Ng T.L."/>
            <person name="Wong R.Y.L."/>
            <person name="Yau M.C.Y."/>
            <person name="Lam J.Y.W."/>
            <person name="Siu G.K.H."/>
        </authorList>
    </citation>
    <scope>NUCLEOTIDE SEQUENCE</scope>
    <source>
        <strain evidence="17">R131</strain>
    </source>
</reference>
<evidence type="ECO:0000256" key="1">
    <source>
        <dbReference type="ARBA" id="ARBA00001933"/>
    </source>
</evidence>
<accession>A0AAU7V7J4</accession>
<keyword evidence="6 14" id="KW-0808">Transferase</keyword>
<dbReference type="InterPro" id="IPR012131">
    <property type="entry name" value="Hstdl_DH"/>
</dbReference>
<comment type="pathway">
    <text evidence="14">Amino-acid biosynthesis; L-histidine biosynthesis; L-histidine from 5-phospho-alpha-D-ribose 1-diphosphate: step 7/9.</text>
</comment>
<evidence type="ECO:0000256" key="15">
    <source>
        <dbReference type="HAMAP-Rule" id="MF_01024"/>
    </source>
</evidence>
<dbReference type="Pfam" id="PF00815">
    <property type="entry name" value="Histidinol_dh"/>
    <property type="match status" value="1"/>
</dbReference>
<comment type="function">
    <text evidence="2 15">Catalyzes the sequential NAD-dependent oxidations of L-histidinol to L-histidinaldehyde and then to L-histidine.</text>
</comment>
<evidence type="ECO:0000313" key="17">
    <source>
        <dbReference type="EMBL" id="XBW07347.1"/>
    </source>
</evidence>
<evidence type="ECO:0000256" key="8">
    <source>
        <dbReference type="ARBA" id="ARBA00022833"/>
    </source>
</evidence>
<dbReference type="Gene3D" id="1.20.5.1300">
    <property type="match status" value="1"/>
</dbReference>
<dbReference type="PROSITE" id="PS00599">
    <property type="entry name" value="AA_TRANSFER_CLASS_2"/>
    <property type="match status" value="1"/>
</dbReference>
<feature type="binding site" evidence="15">
    <location>
        <position position="263"/>
    </location>
    <ligand>
        <name>Zn(2+)</name>
        <dbReference type="ChEBI" id="CHEBI:29105"/>
    </ligand>
</feature>
<feature type="binding site" evidence="15">
    <location>
        <position position="241"/>
    </location>
    <ligand>
        <name>substrate</name>
    </ligand>
</feature>
<feature type="binding site" evidence="15">
    <location>
        <position position="266"/>
    </location>
    <ligand>
        <name>substrate</name>
    </ligand>
</feature>
<organism evidence="17">
    <name type="scientific">Scrofimicrobium appendicitidis</name>
    <dbReference type="NCBI Taxonomy" id="3079930"/>
    <lineage>
        <taxon>Bacteria</taxon>
        <taxon>Bacillati</taxon>
        <taxon>Actinomycetota</taxon>
        <taxon>Actinomycetes</taxon>
        <taxon>Actinomycetales</taxon>
        <taxon>Actinomycetaceae</taxon>
        <taxon>Scrofimicrobium</taxon>
    </lineage>
</organism>
<dbReference type="InterPro" id="IPR015424">
    <property type="entry name" value="PyrdxlP-dep_Trfase"/>
</dbReference>
<dbReference type="Gene3D" id="3.90.1150.10">
    <property type="entry name" value="Aspartate Aminotransferase, domain 1"/>
    <property type="match status" value="1"/>
</dbReference>
<dbReference type="Gene3D" id="3.40.50.1980">
    <property type="entry name" value="Nitrogenase molybdenum iron protein domain"/>
    <property type="match status" value="2"/>
</dbReference>
<feature type="binding site" evidence="15">
    <location>
        <position position="218"/>
    </location>
    <ligand>
        <name>NAD(+)</name>
        <dbReference type="ChEBI" id="CHEBI:57540"/>
    </ligand>
</feature>
<keyword evidence="10 15" id="KW-0560">Oxidoreductase</keyword>
<dbReference type="HAMAP" id="MF_01024">
    <property type="entry name" value="HisD"/>
    <property type="match status" value="1"/>
</dbReference>
<feature type="binding site" evidence="15">
    <location>
        <position position="191"/>
    </location>
    <ligand>
        <name>NAD(+)</name>
        <dbReference type="ChEBI" id="CHEBI:57540"/>
    </ligand>
</feature>
<feature type="binding site" evidence="15">
    <location>
        <position position="366"/>
    </location>
    <ligand>
        <name>Zn(2+)</name>
        <dbReference type="ChEBI" id="CHEBI:29105"/>
    </ligand>
</feature>
<feature type="binding site" evidence="15">
    <location>
        <position position="266"/>
    </location>
    <ligand>
        <name>Zn(2+)</name>
        <dbReference type="ChEBI" id="CHEBI:29105"/>
    </ligand>
</feature>
<keyword evidence="8 15" id="KW-0862">Zinc</keyword>
<dbReference type="NCBIfam" id="TIGR00069">
    <property type="entry name" value="hisD"/>
    <property type="match status" value="1"/>
</dbReference>
<evidence type="ECO:0000256" key="7">
    <source>
        <dbReference type="ARBA" id="ARBA00022723"/>
    </source>
</evidence>